<keyword evidence="8" id="KW-1185">Reference proteome</keyword>
<evidence type="ECO:0000313" key="8">
    <source>
        <dbReference type="Proteomes" id="UP000620559"/>
    </source>
</evidence>
<dbReference type="GO" id="GO:0016491">
    <property type="term" value="F:oxidoreductase activity"/>
    <property type="evidence" value="ECO:0007669"/>
    <property type="project" value="InterPro"/>
</dbReference>
<keyword evidence="3 5" id="KW-1133">Transmembrane helix</keyword>
<dbReference type="GO" id="GO:0005506">
    <property type="term" value="F:iron ion binding"/>
    <property type="evidence" value="ECO:0007669"/>
    <property type="project" value="InterPro"/>
</dbReference>
<dbReference type="EMBL" id="JADEWL010000084">
    <property type="protein sequence ID" value="MBE9215073.1"/>
    <property type="molecule type" value="Genomic_DNA"/>
</dbReference>
<dbReference type="Pfam" id="PF04116">
    <property type="entry name" value="FA_hydroxylase"/>
    <property type="match status" value="1"/>
</dbReference>
<sequence length="261" mass="30732">MQQNLFLVINKFCLDWLALFGIIISRYFLICGVTHLLFYSIFLKPIDKRNLGRQPPLWKSIKKDMELSLLCAIIFAFCAALIITGYDLGFTRLYTSVNKYGLWYLGISFILLLVLQDAYFYFMHKVFHHPLLFKKLHYGHHRSGEPTPWTSFAFDPGEAVIQAIFFVCIVFVLPLHYITLLTALLVMTVWALFNHIGFELFPSSFYSNWLGKWFIGSKHHLIHHRKYTLHYGLYFTFWDKLLGTHDPNYENQKIAAMKKQI</sequence>
<dbReference type="PANTHER" id="PTHR11863">
    <property type="entry name" value="STEROL DESATURASE"/>
    <property type="match status" value="1"/>
</dbReference>
<comment type="caution">
    <text evidence="7">The sequence shown here is derived from an EMBL/GenBank/DDBJ whole genome shotgun (WGS) entry which is preliminary data.</text>
</comment>
<dbReference type="InterPro" id="IPR006694">
    <property type="entry name" value="Fatty_acid_hydroxylase"/>
</dbReference>
<evidence type="ECO:0000256" key="5">
    <source>
        <dbReference type="SAM" id="Phobius"/>
    </source>
</evidence>
<feature type="transmembrane region" description="Helical" evidence="5">
    <location>
        <begin position="67"/>
        <end position="90"/>
    </location>
</feature>
<evidence type="ECO:0000256" key="3">
    <source>
        <dbReference type="ARBA" id="ARBA00022989"/>
    </source>
</evidence>
<feature type="transmembrane region" description="Helical" evidence="5">
    <location>
        <begin position="102"/>
        <end position="122"/>
    </location>
</feature>
<evidence type="ECO:0000256" key="4">
    <source>
        <dbReference type="ARBA" id="ARBA00023136"/>
    </source>
</evidence>
<reference evidence="7" key="1">
    <citation type="submission" date="2020-10" db="EMBL/GenBank/DDBJ databases">
        <authorList>
            <person name="Castelo-Branco R."/>
            <person name="Eusebio N."/>
            <person name="Adriana R."/>
            <person name="Vieira A."/>
            <person name="Brugerolle De Fraissinette N."/>
            <person name="Rezende De Castro R."/>
            <person name="Schneider M.P."/>
            <person name="Vasconcelos V."/>
            <person name="Leao P.N."/>
        </authorList>
    </citation>
    <scope>NUCLEOTIDE SEQUENCE</scope>
    <source>
        <strain evidence="7">LEGE 06105</strain>
    </source>
</reference>
<evidence type="ECO:0000256" key="1">
    <source>
        <dbReference type="ARBA" id="ARBA00004370"/>
    </source>
</evidence>
<feature type="transmembrane region" description="Helical" evidence="5">
    <location>
        <begin position="12"/>
        <end position="42"/>
    </location>
</feature>
<keyword evidence="2 5" id="KW-0812">Transmembrane</keyword>
<proteinExistence type="predicted"/>
<name>A0A8J7F5W4_9CYAN</name>
<feature type="transmembrane region" description="Helical" evidence="5">
    <location>
        <begin position="160"/>
        <end position="193"/>
    </location>
</feature>
<comment type="subcellular location">
    <subcellularLocation>
        <location evidence="1">Membrane</location>
    </subcellularLocation>
</comment>
<dbReference type="RefSeq" id="WP_193923055.1">
    <property type="nucleotide sequence ID" value="NZ_JADEWL010000084.1"/>
</dbReference>
<evidence type="ECO:0000259" key="6">
    <source>
        <dbReference type="Pfam" id="PF04116"/>
    </source>
</evidence>
<keyword evidence="4 5" id="KW-0472">Membrane</keyword>
<dbReference type="GO" id="GO:0008610">
    <property type="term" value="P:lipid biosynthetic process"/>
    <property type="evidence" value="ECO:0007669"/>
    <property type="project" value="InterPro"/>
</dbReference>
<protein>
    <submittedName>
        <fullName evidence="7">Sterol desaturase family protein</fullName>
    </submittedName>
</protein>
<dbReference type="Proteomes" id="UP000620559">
    <property type="component" value="Unassembled WGS sequence"/>
</dbReference>
<evidence type="ECO:0000313" key="7">
    <source>
        <dbReference type="EMBL" id="MBE9215073.1"/>
    </source>
</evidence>
<dbReference type="GO" id="GO:0016020">
    <property type="term" value="C:membrane"/>
    <property type="evidence" value="ECO:0007669"/>
    <property type="project" value="UniProtKB-SubCell"/>
</dbReference>
<gene>
    <name evidence="7" type="ORF">IQ247_20800</name>
</gene>
<dbReference type="InterPro" id="IPR050307">
    <property type="entry name" value="Sterol_Desaturase_Related"/>
</dbReference>
<evidence type="ECO:0000256" key="2">
    <source>
        <dbReference type="ARBA" id="ARBA00022692"/>
    </source>
</evidence>
<accession>A0A8J7F5W4</accession>
<dbReference type="AlphaFoldDB" id="A0A8J7F5W4"/>
<feature type="domain" description="Fatty acid hydroxylase" evidence="6">
    <location>
        <begin position="109"/>
        <end position="244"/>
    </location>
</feature>
<organism evidence="7 8">
    <name type="scientific">Plectonema cf. radiosum LEGE 06105</name>
    <dbReference type="NCBI Taxonomy" id="945769"/>
    <lineage>
        <taxon>Bacteria</taxon>
        <taxon>Bacillati</taxon>
        <taxon>Cyanobacteriota</taxon>
        <taxon>Cyanophyceae</taxon>
        <taxon>Oscillatoriophycideae</taxon>
        <taxon>Oscillatoriales</taxon>
        <taxon>Microcoleaceae</taxon>
        <taxon>Plectonema</taxon>
    </lineage>
</organism>